<evidence type="ECO:0000313" key="1">
    <source>
        <dbReference type="EMBL" id="KAF3696559.1"/>
    </source>
</evidence>
<accession>A0A6G1Q267</accession>
<dbReference type="Proteomes" id="UP000503349">
    <property type="component" value="Chromosome 12"/>
</dbReference>
<name>A0A6G1Q267_CHAAH</name>
<proteinExistence type="predicted"/>
<reference evidence="2" key="2">
    <citation type="submission" date="2019-02" db="EMBL/GenBank/DDBJ databases">
        <title>Opniocepnalus argus Var Kimnra genome.</title>
        <authorList>
            <person name="Zhou C."/>
            <person name="Xiao S."/>
        </authorList>
    </citation>
    <scope>NUCLEOTIDE SEQUENCE [LARGE SCALE GENOMIC DNA]</scope>
</reference>
<keyword evidence="2" id="KW-1185">Reference proteome</keyword>
<organism evidence="1 2">
    <name type="scientific">Channa argus</name>
    <name type="common">Northern snakehead</name>
    <name type="synonym">Ophicephalus argus</name>
    <dbReference type="NCBI Taxonomy" id="215402"/>
    <lineage>
        <taxon>Eukaryota</taxon>
        <taxon>Metazoa</taxon>
        <taxon>Chordata</taxon>
        <taxon>Craniata</taxon>
        <taxon>Vertebrata</taxon>
        <taxon>Euteleostomi</taxon>
        <taxon>Actinopterygii</taxon>
        <taxon>Neopterygii</taxon>
        <taxon>Teleostei</taxon>
        <taxon>Neoteleostei</taxon>
        <taxon>Acanthomorphata</taxon>
        <taxon>Anabantaria</taxon>
        <taxon>Anabantiformes</taxon>
        <taxon>Channoidei</taxon>
        <taxon>Channidae</taxon>
        <taxon>Channa</taxon>
    </lineage>
</organism>
<reference evidence="1 2" key="1">
    <citation type="submission" date="2019-02" db="EMBL/GenBank/DDBJ databases">
        <title>Opniocepnalus argus genome.</title>
        <authorList>
            <person name="Zhou C."/>
            <person name="Xiao S."/>
        </authorList>
    </citation>
    <scope>NUCLEOTIDE SEQUENCE [LARGE SCALE GENOMIC DNA]</scope>
    <source>
        <strain evidence="1">OARG1902GOOAL</strain>
        <tissue evidence="1">Muscle</tissue>
    </source>
</reference>
<protein>
    <submittedName>
        <fullName evidence="1">Uncharacterized protein</fullName>
    </submittedName>
</protein>
<dbReference type="AlphaFoldDB" id="A0A6G1Q267"/>
<gene>
    <name evidence="1" type="ORF">EXN66_Car012237</name>
</gene>
<evidence type="ECO:0000313" key="2">
    <source>
        <dbReference type="Proteomes" id="UP000503349"/>
    </source>
</evidence>
<sequence>MKPQTGICLDWLRGVKGRGNKESSKQNTGQVGSVTPANKYLQKVRDTGEEAQLWEEADTHYCHQILKSFKICFDTTFTFIALVCFTFLLRDTVNEKVNTIFSHLYIKVKPAPVHKL</sequence>
<dbReference type="EMBL" id="CM015723">
    <property type="protein sequence ID" value="KAF3696559.1"/>
    <property type="molecule type" value="Genomic_DNA"/>
</dbReference>